<name>A0A0R3WSC6_HYDTA</name>
<gene>
    <name evidence="3" type="ORF">TTAC_LOCUS3650</name>
</gene>
<organism evidence="5">
    <name type="scientific">Hydatigena taeniaeformis</name>
    <name type="common">Feline tapeworm</name>
    <name type="synonym">Taenia taeniaeformis</name>
    <dbReference type="NCBI Taxonomy" id="6205"/>
    <lineage>
        <taxon>Eukaryota</taxon>
        <taxon>Metazoa</taxon>
        <taxon>Spiralia</taxon>
        <taxon>Lophotrochozoa</taxon>
        <taxon>Platyhelminthes</taxon>
        <taxon>Cestoda</taxon>
        <taxon>Eucestoda</taxon>
        <taxon>Cyclophyllidea</taxon>
        <taxon>Taeniidae</taxon>
        <taxon>Hydatigera</taxon>
    </lineage>
</organism>
<dbReference type="PANTHER" id="PTHR45727">
    <property type="entry name" value="NPC INTRACELLULAR CHOLESTEROL TRANSPORTER 1"/>
    <property type="match status" value="1"/>
</dbReference>
<reference evidence="5" key="1">
    <citation type="submission" date="2017-02" db="UniProtKB">
        <authorList>
            <consortium name="WormBaseParasite"/>
        </authorList>
    </citation>
    <scope>IDENTIFICATION</scope>
</reference>
<keyword evidence="1" id="KW-0812">Transmembrane</keyword>
<dbReference type="OrthoDB" id="6510177at2759"/>
<feature type="transmembrane region" description="Helical" evidence="1">
    <location>
        <begin position="217"/>
        <end position="238"/>
    </location>
</feature>
<keyword evidence="1" id="KW-0472">Membrane</keyword>
<dbReference type="EMBL" id="UYWX01002800">
    <property type="protein sequence ID" value="VDM23066.1"/>
    <property type="molecule type" value="Genomic_DNA"/>
</dbReference>
<reference evidence="3 4" key="2">
    <citation type="submission" date="2018-11" db="EMBL/GenBank/DDBJ databases">
        <authorList>
            <consortium name="Pathogen Informatics"/>
        </authorList>
    </citation>
    <scope>NUCLEOTIDE SEQUENCE [LARGE SCALE GENOMIC DNA]</scope>
</reference>
<proteinExistence type="predicted"/>
<evidence type="ECO:0000313" key="4">
    <source>
        <dbReference type="Proteomes" id="UP000274429"/>
    </source>
</evidence>
<evidence type="ECO:0000313" key="5">
    <source>
        <dbReference type="WBParaSite" id="TTAC_0000366601-mRNA-1"/>
    </source>
</evidence>
<feature type="signal peptide" evidence="2">
    <location>
        <begin position="1"/>
        <end position="19"/>
    </location>
</feature>
<dbReference type="GO" id="GO:0015485">
    <property type="term" value="F:cholesterol binding"/>
    <property type="evidence" value="ECO:0007669"/>
    <property type="project" value="TreeGrafter"/>
</dbReference>
<dbReference type="GO" id="GO:0005886">
    <property type="term" value="C:plasma membrane"/>
    <property type="evidence" value="ECO:0007669"/>
    <property type="project" value="TreeGrafter"/>
</dbReference>
<keyword evidence="1" id="KW-1133">Transmembrane helix</keyword>
<sequence length="309" mass="34556">MASVFVALLPTTHAHLSLAEEWSVQLCEVSAYVLSVQLGVDGVDASLTERQMNPISVFISSDGLESVLLHALNEYFLLLLLLLPHSLTRIINHHRLITAISGRSGSSAFDEVVVELERHYFRRFRRSTFPPSSSTVQFVLLCVQLQASRVDVCCCVEMVLPSESLTDEDDSMPEAGSLAKRRCKNKRKNDRPWLYRFVAHVLAPFILSKWVRALLFILFVGWICFCIAIIPHGIRIGLDQKLSMSLDSYVLEYFEAISSLLAVGPPVYFVVTEGHTFDSLHGQNQICSRPGCDADSLVNTLRQSIASKE</sequence>
<dbReference type="WBParaSite" id="TTAC_0000366601-mRNA-1">
    <property type="protein sequence ID" value="TTAC_0000366601-mRNA-1"/>
    <property type="gene ID" value="TTAC_0000366601"/>
</dbReference>
<dbReference type="STRING" id="6205.A0A0R3WSC6"/>
<feature type="chain" id="PRO_5043132997" evidence="2">
    <location>
        <begin position="20"/>
        <end position="309"/>
    </location>
</feature>
<evidence type="ECO:0000256" key="1">
    <source>
        <dbReference type="SAM" id="Phobius"/>
    </source>
</evidence>
<dbReference type="Proteomes" id="UP000274429">
    <property type="component" value="Unassembled WGS sequence"/>
</dbReference>
<dbReference type="GO" id="GO:0042632">
    <property type="term" value="P:cholesterol homeostasis"/>
    <property type="evidence" value="ECO:0007669"/>
    <property type="project" value="TreeGrafter"/>
</dbReference>
<keyword evidence="2" id="KW-0732">Signal</keyword>
<dbReference type="AlphaFoldDB" id="A0A0R3WSC6"/>
<dbReference type="GO" id="GO:0015918">
    <property type="term" value="P:sterol transport"/>
    <property type="evidence" value="ECO:0007669"/>
    <property type="project" value="TreeGrafter"/>
</dbReference>
<dbReference type="PANTHER" id="PTHR45727:SF2">
    <property type="entry name" value="NPC INTRACELLULAR CHOLESTEROL TRANSPORTER 1"/>
    <property type="match status" value="1"/>
</dbReference>
<protein>
    <submittedName>
        <fullName evidence="5">Transmembrane protein</fullName>
    </submittedName>
</protein>
<feature type="transmembrane region" description="Helical" evidence="1">
    <location>
        <begin position="250"/>
        <end position="271"/>
    </location>
</feature>
<evidence type="ECO:0000313" key="3">
    <source>
        <dbReference type="EMBL" id="VDM23066.1"/>
    </source>
</evidence>
<dbReference type="GO" id="GO:0030299">
    <property type="term" value="P:intestinal cholesterol absorption"/>
    <property type="evidence" value="ECO:0007669"/>
    <property type="project" value="TreeGrafter"/>
</dbReference>
<evidence type="ECO:0000256" key="2">
    <source>
        <dbReference type="SAM" id="SignalP"/>
    </source>
</evidence>
<accession>A0A0R3WSC6</accession>
<keyword evidence="4" id="KW-1185">Reference proteome</keyword>